<evidence type="ECO:0000256" key="1">
    <source>
        <dbReference type="SAM" id="Phobius"/>
    </source>
</evidence>
<accession>A0ABQ4NS62</accession>
<keyword evidence="3" id="KW-1185">Reference proteome</keyword>
<organism evidence="2 3">
    <name type="scientific">Jannaschia pagri</name>
    <dbReference type="NCBI Taxonomy" id="2829797"/>
    <lineage>
        <taxon>Bacteria</taxon>
        <taxon>Pseudomonadati</taxon>
        <taxon>Pseudomonadota</taxon>
        <taxon>Alphaproteobacteria</taxon>
        <taxon>Rhodobacterales</taxon>
        <taxon>Roseobacteraceae</taxon>
        <taxon>Jannaschia</taxon>
    </lineage>
</organism>
<reference evidence="2 3" key="1">
    <citation type="submission" date="2021-05" db="EMBL/GenBank/DDBJ databases">
        <title>Bacteria Genome sequencing.</title>
        <authorList>
            <person name="Takabe Y."/>
            <person name="Nakajima Y."/>
            <person name="Suzuki S."/>
            <person name="Shiozaki T."/>
        </authorList>
    </citation>
    <scope>NUCLEOTIDE SEQUENCE [LARGE SCALE GENOMIC DNA]</scope>
    <source>
        <strain evidence="2 3">AI_62</strain>
    </source>
</reference>
<dbReference type="RefSeq" id="WP_220750616.1">
    <property type="nucleotide sequence ID" value="NZ_BPFH01000012.1"/>
</dbReference>
<sequence>MINLDFGPVGFVGTSLASYYRRWGAFISVALFPSVIDGQPILETLSLPTDPISAAIWESAALAALYLLFNIVFSSNRPLEIRNAIIGMIGPGLAVGAWFGHVSELPVLDATSLAAFFLLSRVSVYLSAYDYIPTIVNVSRTYDTLKMARRQLSKKKDDDFHQLFYGNIEACAREGVHAINRAPKLANFVNGVMSVLRDTGGLGSLDATRGTTELFASLAKNNVEVEPISNNSQEKN</sequence>
<feature type="transmembrane region" description="Helical" evidence="1">
    <location>
        <begin position="54"/>
        <end position="72"/>
    </location>
</feature>
<evidence type="ECO:0000313" key="2">
    <source>
        <dbReference type="EMBL" id="GIT97140.1"/>
    </source>
</evidence>
<feature type="transmembrane region" description="Helical" evidence="1">
    <location>
        <begin position="84"/>
        <end position="101"/>
    </location>
</feature>
<evidence type="ECO:0000313" key="3">
    <source>
        <dbReference type="Proteomes" id="UP000786693"/>
    </source>
</evidence>
<protein>
    <submittedName>
        <fullName evidence="2">Uncharacterized protein</fullName>
    </submittedName>
</protein>
<dbReference type="EMBL" id="BPFH01000012">
    <property type="protein sequence ID" value="GIT97140.1"/>
    <property type="molecule type" value="Genomic_DNA"/>
</dbReference>
<keyword evidence="1" id="KW-0472">Membrane</keyword>
<dbReference type="Proteomes" id="UP000786693">
    <property type="component" value="Unassembled WGS sequence"/>
</dbReference>
<name>A0ABQ4NS62_9RHOB</name>
<feature type="transmembrane region" description="Helical" evidence="1">
    <location>
        <begin position="113"/>
        <end position="132"/>
    </location>
</feature>
<gene>
    <name evidence="2" type="ORF">JANAI62_37630</name>
</gene>
<keyword evidence="1" id="KW-1133">Transmembrane helix</keyword>
<proteinExistence type="predicted"/>
<comment type="caution">
    <text evidence="2">The sequence shown here is derived from an EMBL/GenBank/DDBJ whole genome shotgun (WGS) entry which is preliminary data.</text>
</comment>
<keyword evidence="1" id="KW-0812">Transmembrane</keyword>